<dbReference type="GO" id="GO:0016757">
    <property type="term" value="F:glycosyltransferase activity"/>
    <property type="evidence" value="ECO:0007669"/>
    <property type="project" value="UniProtKB-ARBA"/>
</dbReference>
<sequence length="378" mass="41850">MHGSTPVWVVPPSYLHAQAVRDSGCEVHAGPLVQRSPPNRTARVDSFADILLQLGFADRQALETHVEAWMALIARIRPDRIVLDYAPAAQLAALFLRIASFQITNGFDAPPPECPVFGFSVRGPYIESKNAKAIETLASNLAALKGLSFDKKAKSLAEYFSYPRKIYDCIQEADPYSPRTDGIYVGPLVASIEKSKAQQDPWSDTPLPSKKHKIFAYLRGIPDPSELLAAICACEADVVCVWPDLPDDELIGHCTACVRVFRDPLDMHQAIKIADAVINYGSAATVNKTLLMGKPQLMIPNDMEKIIISQKVAKRGAGIVHNKKIPYREEIMALINSQALLKSAVDISKNYDEEHFLIKRKEFLVELTAGKMKNSIWN</sequence>
<comment type="caution">
    <text evidence="2">The sequence shown here is derived from an EMBL/GenBank/DDBJ whole genome shotgun (WGS) entry which is preliminary data.</text>
</comment>
<reference evidence="2 3" key="1">
    <citation type="submission" date="2018-06" db="EMBL/GenBank/DDBJ databases">
        <title>Genomic Encyclopedia of Type Strains, Phase III (KMG-III): the genomes of soil and plant-associated and newly described type strains.</title>
        <authorList>
            <person name="Whitman W."/>
        </authorList>
    </citation>
    <scope>NUCLEOTIDE SEQUENCE [LARGE SCALE GENOMIC DNA]</scope>
    <source>
        <strain evidence="2 3">CECT 7646</strain>
    </source>
</reference>
<accession>A0A318SEX7</accession>
<dbReference type="Gene3D" id="3.40.50.2000">
    <property type="entry name" value="Glycogen Phosphorylase B"/>
    <property type="match status" value="2"/>
</dbReference>
<keyword evidence="2" id="KW-0808">Transferase</keyword>
<dbReference type="SUPFAM" id="SSF53756">
    <property type="entry name" value="UDP-Glycosyltransferase/glycogen phosphorylase"/>
    <property type="match status" value="1"/>
</dbReference>
<evidence type="ECO:0000313" key="2">
    <source>
        <dbReference type="EMBL" id="PYE75965.1"/>
    </source>
</evidence>
<proteinExistence type="predicted"/>
<dbReference type="Proteomes" id="UP000247540">
    <property type="component" value="Unassembled WGS sequence"/>
</dbReference>
<dbReference type="InterPro" id="IPR010610">
    <property type="entry name" value="EryCIII-like_C"/>
</dbReference>
<gene>
    <name evidence="2" type="ORF">DFQ15_11891</name>
</gene>
<dbReference type="AlphaFoldDB" id="A0A318SEX7"/>
<feature type="domain" description="Erythromycin biosynthesis protein CIII-like C-terminal" evidence="1">
    <location>
        <begin position="226"/>
        <end position="324"/>
    </location>
</feature>
<organism evidence="2 3">
    <name type="scientific">Xylophilus ampelinus</name>
    <dbReference type="NCBI Taxonomy" id="54067"/>
    <lineage>
        <taxon>Bacteria</taxon>
        <taxon>Pseudomonadati</taxon>
        <taxon>Pseudomonadota</taxon>
        <taxon>Betaproteobacteria</taxon>
        <taxon>Burkholderiales</taxon>
        <taxon>Xylophilus</taxon>
    </lineage>
</organism>
<dbReference type="Pfam" id="PF06722">
    <property type="entry name" value="EryCIII-like_C"/>
    <property type="match status" value="1"/>
</dbReference>
<evidence type="ECO:0000313" key="3">
    <source>
        <dbReference type="Proteomes" id="UP000247540"/>
    </source>
</evidence>
<keyword evidence="3" id="KW-1185">Reference proteome</keyword>
<evidence type="ECO:0000259" key="1">
    <source>
        <dbReference type="Pfam" id="PF06722"/>
    </source>
</evidence>
<protein>
    <submittedName>
        <fullName evidence="2">UDP:flavonoid glycosyltransferase YjiC (YdhE family)</fullName>
    </submittedName>
</protein>
<name>A0A318SEX7_9BURK</name>
<dbReference type="EMBL" id="QJTC01000018">
    <property type="protein sequence ID" value="PYE75965.1"/>
    <property type="molecule type" value="Genomic_DNA"/>
</dbReference>